<evidence type="ECO:0000256" key="3">
    <source>
        <dbReference type="ARBA" id="ARBA00023274"/>
    </source>
</evidence>
<sequence>MPKLKTHKGAVKRFRSTANGRFKRGHSHCRHILTKKSPKRRRHLDLDTYVSPADEPTVRRMLPYGNR</sequence>
<evidence type="ECO:0000256" key="2">
    <source>
        <dbReference type="ARBA" id="ARBA00022980"/>
    </source>
</evidence>
<keyword evidence="3 4" id="KW-0687">Ribonucleoprotein</keyword>
<dbReference type="GO" id="GO:0005840">
    <property type="term" value="C:ribosome"/>
    <property type="evidence" value="ECO:0007669"/>
    <property type="project" value="UniProtKB-KW"/>
</dbReference>
<dbReference type="HAMAP" id="MF_00514">
    <property type="entry name" value="Ribosomal_bL35"/>
    <property type="match status" value="1"/>
</dbReference>
<dbReference type="Proteomes" id="UP000677668">
    <property type="component" value="Chromosome 1"/>
</dbReference>
<dbReference type="Pfam" id="PF01632">
    <property type="entry name" value="Ribosomal_L35p"/>
    <property type="match status" value="1"/>
</dbReference>
<dbReference type="InterPro" id="IPR001706">
    <property type="entry name" value="Ribosomal_bL35"/>
</dbReference>
<dbReference type="InterPro" id="IPR021137">
    <property type="entry name" value="Ribosomal_bL35-like"/>
</dbReference>
<dbReference type="RefSeq" id="WP_211422457.1">
    <property type="nucleotide sequence ID" value="NZ_CP072642.1"/>
</dbReference>
<comment type="similarity">
    <text evidence="1 4 5">Belongs to the bacterial ribosomal protein bL35 family.</text>
</comment>
<dbReference type="PANTHER" id="PTHR33343">
    <property type="entry name" value="54S RIBOSOMAL PROTEIN BL35M"/>
    <property type="match status" value="1"/>
</dbReference>
<protein>
    <recommendedName>
        <fullName evidence="4">Large ribosomal subunit protein bL35</fullName>
    </recommendedName>
</protein>
<evidence type="ECO:0000313" key="6">
    <source>
        <dbReference type="EMBL" id="QUV94144.1"/>
    </source>
</evidence>
<evidence type="ECO:0000256" key="5">
    <source>
        <dbReference type="RuleBase" id="RU000568"/>
    </source>
</evidence>
<dbReference type="NCBIfam" id="TIGR00001">
    <property type="entry name" value="rpmI_bact"/>
    <property type="match status" value="1"/>
</dbReference>
<keyword evidence="2 4" id="KW-0689">Ribosomal protein</keyword>
<dbReference type="Gene3D" id="4.10.410.60">
    <property type="match status" value="1"/>
</dbReference>
<keyword evidence="7" id="KW-1185">Reference proteome</keyword>
<dbReference type="InterPro" id="IPR018265">
    <property type="entry name" value="Ribosomal_bL35_CS"/>
</dbReference>
<gene>
    <name evidence="4 6" type="primary">rpmI</name>
    <name evidence="6" type="ORF">J8C05_01415</name>
</gene>
<name>A0ABX8AZK9_9BACT</name>
<dbReference type="EMBL" id="CP072642">
    <property type="protein sequence ID" value="QUV94144.1"/>
    <property type="molecule type" value="Genomic_DNA"/>
</dbReference>
<dbReference type="PANTHER" id="PTHR33343:SF1">
    <property type="entry name" value="LARGE RIBOSOMAL SUBUNIT PROTEIN BL35M"/>
    <property type="match status" value="1"/>
</dbReference>
<dbReference type="PROSITE" id="PS00936">
    <property type="entry name" value="RIBOSOMAL_L35"/>
    <property type="match status" value="1"/>
</dbReference>
<reference evidence="6 7" key="1">
    <citation type="submission" date="2021-03" db="EMBL/GenBank/DDBJ databases">
        <title>Genomic and phenotypic characterization of Chloracidobacterium isolates provides evidence for multiple species.</title>
        <authorList>
            <person name="Saini M.K."/>
            <person name="Costas A.M.G."/>
            <person name="Tank M."/>
            <person name="Bryant D.A."/>
        </authorList>
    </citation>
    <scope>NUCLEOTIDE SEQUENCE [LARGE SCALE GENOMIC DNA]</scope>
    <source>
        <strain evidence="6 7">N</strain>
    </source>
</reference>
<accession>A0ABX8AZK9</accession>
<evidence type="ECO:0000256" key="4">
    <source>
        <dbReference type="HAMAP-Rule" id="MF_00514"/>
    </source>
</evidence>
<dbReference type="PRINTS" id="PR00064">
    <property type="entry name" value="RIBOSOMALL35"/>
</dbReference>
<dbReference type="SUPFAM" id="SSF143034">
    <property type="entry name" value="L35p-like"/>
    <property type="match status" value="1"/>
</dbReference>
<organism evidence="6 7">
    <name type="scientific">Chloracidobacterium sp. N</name>
    <dbReference type="NCBI Taxonomy" id="2821540"/>
    <lineage>
        <taxon>Bacteria</taxon>
        <taxon>Pseudomonadati</taxon>
        <taxon>Acidobacteriota</taxon>
        <taxon>Terriglobia</taxon>
        <taxon>Terriglobales</taxon>
        <taxon>Acidobacteriaceae</taxon>
        <taxon>Chloracidobacterium</taxon>
        <taxon>Chloracidobacterium aggregatum</taxon>
    </lineage>
</organism>
<evidence type="ECO:0000256" key="1">
    <source>
        <dbReference type="ARBA" id="ARBA00006598"/>
    </source>
</evidence>
<proteinExistence type="inferred from homology"/>
<evidence type="ECO:0000313" key="7">
    <source>
        <dbReference type="Proteomes" id="UP000677668"/>
    </source>
</evidence>
<dbReference type="InterPro" id="IPR037229">
    <property type="entry name" value="Ribosomal_bL35_sf"/>
</dbReference>